<dbReference type="GO" id="GO:1990904">
    <property type="term" value="C:ribonucleoprotein complex"/>
    <property type="evidence" value="ECO:0007669"/>
    <property type="project" value="UniProtKB-KW"/>
</dbReference>
<dbReference type="CDD" id="cd00432">
    <property type="entry name" value="Ribosomal_L18_L5e"/>
    <property type="match status" value="1"/>
</dbReference>
<organism evidence="8 9">
    <name type="scientific">Folsomia candida</name>
    <name type="common">Springtail</name>
    <dbReference type="NCBI Taxonomy" id="158441"/>
    <lineage>
        <taxon>Eukaryota</taxon>
        <taxon>Metazoa</taxon>
        <taxon>Ecdysozoa</taxon>
        <taxon>Arthropoda</taxon>
        <taxon>Hexapoda</taxon>
        <taxon>Collembola</taxon>
        <taxon>Entomobryomorpha</taxon>
        <taxon>Isotomoidea</taxon>
        <taxon>Isotomidae</taxon>
        <taxon>Proisotominae</taxon>
        <taxon>Folsomia</taxon>
    </lineage>
</organism>
<dbReference type="FunFam" id="3.30.420.80:FF:000005">
    <property type="entry name" value="39S ribosomal protein L18, mitochondrial"/>
    <property type="match status" value="1"/>
</dbReference>
<evidence type="ECO:0000256" key="3">
    <source>
        <dbReference type="ARBA" id="ARBA00022980"/>
    </source>
</evidence>
<keyword evidence="4" id="KW-0496">Mitochondrion</keyword>
<name>A0A226EZ25_FOLCA</name>
<reference evidence="8 9" key="1">
    <citation type="submission" date="2015-12" db="EMBL/GenBank/DDBJ databases">
        <title>The genome of Folsomia candida.</title>
        <authorList>
            <person name="Faddeeva A."/>
            <person name="Derks M.F."/>
            <person name="Anvar Y."/>
            <person name="Smit S."/>
            <person name="Van Straalen N."/>
            <person name="Roelofs D."/>
        </authorList>
    </citation>
    <scope>NUCLEOTIDE SEQUENCE [LARGE SCALE GENOMIC DNA]</scope>
    <source>
        <strain evidence="8 9">VU population</strain>
        <tissue evidence="8">Whole body</tissue>
    </source>
</reference>
<evidence type="ECO:0000256" key="7">
    <source>
        <dbReference type="ARBA" id="ARBA00082661"/>
    </source>
</evidence>
<protein>
    <recommendedName>
        <fullName evidence="6">Large ribosomal subunit protein uL18m</fullName>
    </recommendedName>
    <alternativeName>
        <fullName evidence="7">39S ribosomal protein L18, mitochondrial</fullName>
    </alternativeName>
</protein>
<dbReference type="PANTHER" id="PTHR12899:SF3">
    <property type="entry name" value="LARGE RIBOSOMAL SUBUNIT PROTEIN UL18M"/>
    <property type="match status" value="1"/>
</dbReference>
<comment type="similarity">
    <text evidence="2">Belongs to the universal ribosomal protein uL18 family.</text>
</comment>
<evidence type="ECO:0000256" key="4">
    <source>
        <dbReference type="ARBA" id="ARBA00023128"/>
    </source>
</evidence>
<evidence type="ECO:0000313" key="9">
    <source>
        <dbReference type="Proteomes" id="UP000198287"/>
    </source>
</evidence>
<dbReference type="EMBL" id="LNIX01000001">
    <property type="protein sequence ID" value="OXA62374.1"/>
    <property type="molecule type" value="Genomic_DNA"/>
</dbReference>
<sequence>MINSVLGIFNSNSARISSELSRKCPRCFRFISSSSNSNSSSTISSPIKKKEFPPNNTLIMDKVSNRNPRNLEKLRIAEKISGWDLEKEGRSYWNKLTIELTGRHITAKVVHVLGQIPVSASTNEWCIKKFLYNTRDSVSAKTIGQVLAHRCLQVGITELSCYLSEEDRKKEKISLIIGALEDGGVTLEEPGQIEIPWSLNYPTMPEKSWEVHEDISDQLDEADKLLHYFKKAPHSK</sequence>
<keyword evidence="5" id="KW-0687">Ribonucleoprotein</keyword>
<dbReference type="Gene3D" id="3.30.420.80">
    <property type="entry name" value="Ribosomal protein S11"/>
    <property type="match status" value="1"/>
</dbReference>
<comment type="subcellular location">
    <subcellularLocation>
        <location evidence="1">Mitochondrion</location>
    </subcellularLocation>
</comment>
<keyword evidence="9" id="KW-1185">Reference proteome</keyword>
<dbReference type="AlphaFoldDB" id="A0A226EZ25"/>
<dbReference type="OrthoDB" id="1932324at2759"/>
<dbReference type="STRING" id="158441.A0A226EZ25"/>
<dbReference type="GO" id="GO:0006412">
    <property type="term" value="P:translation"/>
    <property type="evidence" value="ECO:0007669"/>
    <property type="project" value="InterPro"/>
</dbReference>
<evidence type="ECO:0000256" key="1">
    <source>
        <dbReference type="ARBA" id="ARBA00004173"/>
    </source>
</evidence>
<evidence type="ECO:0000256" key="2">
    <source>
        <dbReference type="ARBA" id="ARBA00007116"/>
    </source>
</evidence>
<dbReference type="PANTHER" id="PTHR12899">
    <property type="entry name" value="39S RIBOSOMAL PROTEIN L18, MITOCHONDRIAL"/>
    <property type="match status" value="1"/>
</dbReference>
<dbReference type="InterPro" id="IPR005484">
    <property type="entry name" value="Ribosomal_uL18_bac/plant/anim"/>
</dbReference>
<evidence type="ECO:0000256" key="5">
    <source>
        <dbReference type="ARBA" id="ARBA00023274"/>
    </source>
</evidence>
<dbReference type="GO" id="GO:0008097">
    <property type="term" value="F:5S rRNA binding"/>
    <property type="evidence" value="ECO:0007669"/>
    <property type="project" value="TreeGrafter"/>
</dbReference>
<dbReference type="GO" id="GO:0003735">
    <property type="term" value="F:structural constituent of ribosome"/>
    <property type="evidence" value="ECO:0007669"/>
    <property type="project" value="InterPro"/>
</dbReference>
<comment type="caution">
    <text evidence="8">The sequence shown here is derived from an EMBL/GenBank/DDBJ whole genome shotgun (WGS) entry which is preliminary data.</text>
</comment>
<dbReference type="InterPro" id="IPR057268">
    <property type="entry name" value="Ribosomal_L18"/>
</dbReference>
<accession>A0A226EZ25</accession>
<dbReference type="InterPro" id="IPR036967">
    <property type="entry name" value="Ribosomal_uS11_sf"/>
</dbReference>
<dbReference type="SUPFAM" id="SSF53137">
    <property type="entry name" value="Translational machinery components"/>
    <property type="match status" value="1"/>
</dbReference>
<evidence type="ECO:0000313" key="8">
    <source>
        <dbReference type="EMBL" id="OXA62374.1"/>
    </source>
</evidence>
<gene>
    <name evidence="8" type="ORF">Fcan01_03511</name>
</gene>
<evidence type="ECO:0000256" key="6">
    <source>
        <dbReference type="ARBA" id="ARBA00069051"/>
    </source>
</evidence>
<dbReference type="GO" id="GO:0005743">
    <property type="term" value="C:mitochondrial inner membrane"/>
    <property type="evidence" value="ECO:0007669"/>
    <property type="project" value="UniProtKB-ARBA"/>
</dbReference>
<dbReference type="OMA" id="WEVHEDI"/>
<keyword evidence="3" id="KW-0689">Ribosomal protein</keyword>
<dbReference type="GO" id="GO:0005840">
    <property type="term" value="C:ribosome"/>
    <property type="evidence" value="ECO:0007669"/>
    <property type="project" value="UniProtKB-KW"/>
</dbReference>
<proteinExistence type="inferred from homology"/>
<dbReference type="Proteomes" id="UP000198287">
    <property type="component" value="Unassembled WGS sequence"/>
</dbReference>